<reference evidence="4" key="1">
    <citation type="journal article" date="2015" name="PLoS Genet.">
        <title>Genome Sequence and Transcriptome Analyses of Chrysochromulina tobin: Metabolic Tools for Enhanced Algal Fitness in the Prominent Order Prymnesiales (Haptophyceae).</title>
        <authorList>
            <person name="Hovde B.T."/>
            <person name="Deodato C.R."/>
            <person name="Hunsperger H.M."/>
            <person name="Ryken S.A."/>
            <person name="Yost W."/>
            <person name="Jha R.K."/>
            <person name="Patterson J."/>
            <person name="Monnat R.J. Jr."/>
            <person name="Barlow S.B."/>
            <person name="Starkenburg S.R."/>
            <person name="Cattolico R.A."/>
        </authorList>
    </citation>
    <scope>NUCLEOTIDE SEQUENCE</scope>
    <source>
        <strain evidence="4">CCMP291</strain>
    </source>
</reference>
<evidence type="ECO:0000256" key="1">
    <source>
        <dbReference type="ARBA" id="ARBA00022837"/>
    </source>
</evidence>
<evidence type="ECO:0000259" key="2">
    <source>
        <dbReference type="PROSITE" id="PS50222"/>
    </source>
</evidence>
<feature type="non-terminal residue" evidence="3">
    <location>
        <position position="364"/>
    </location>
</feature>
<dbReference type="InterPro" id="IPR002048">
    <property type="entry name" value="EF_hand_dom"/>
</dbReference>
<dbReference type="AlphaFoldDB" id="A0A0M0K7A2"/>
<dbReference type="PROSITE" id="PS50222">
    <property type="entry name" value="EF_HAND_2"/>
    <property type="match status" value="1"/>
</dbReference>
<sequence>MFYETNLYMSTGSLTATRAQLQAAALVEDKVEALVDPQAERTMSSRLTKGSTFRLSKKNHPSQIEKSSFETLLAPSSYDESSQDEIALPVRSAILAADKRAAAKLDAEYHARKMMYSTMAHVTIRVTVHSRVHSEDEHERRFYMLDVVESIRFLELISVIEARIGDALGNRKLFGITLVGEVSELMNGETFSLHKTCAWCLQPWDIHVGWERGPLQVEQSARMARFLFDMYDVNGNGRIEHLELLRLHRDLRLDELDCSEQLIERFVDVELARLARLPGGHGDDEGGVSLPHFVQYVGEMVPWMRNLLLEKTNMRNLHGLIAERATEAVFPPMLVPGVADLGNGRGRGSRLNMGKLGLQVEIPH</sequence>
<dbReference type="Proteomes" id="UP000037460">
    <property type="component" value="Unassembled WGS sequence"/>
</dbReference>
<name>A0A0M0K7A2_9EUKA</name>
<keyword evidence="1" id="KW-0106">Calcium</keyword>
<evidence type="ECO:0000313" key="3">
    <source>
        <dbReference type="EMBL" id="KOO34684.1"/>
    </source>
</evidence>
<dbReference type="InterPro" id="IPR011992">
    <property type="entry name" value="EF-hand-dom_pair"/>
</dbReference>
<dbReference type="SUPFAM" id="SSF47473">
    <property type="entry name" value="EF-hand"/>
    <property type="match status" value="1"/>
</dbReference>
<gene>
    <name evidence="3" type="ORF">Ctob_013135</name>
</gene>
<evidence type="ECO:0000313" key="4">
    <source>
        <dbReference type="Proteomes" id="UP000037460"/>
    </source>
</evidence>
<feature type="domain" description="EF-hand" evidence="2">
    <location>
        <begin position="219"/>
        <end position="254"/>
    </location>
</feature>
<organism evidence="3 4">
    <name type="scientific">Chrysochromulina tobinii</name>
    <dbReference type="NCBI Taxonomy" id="1460289"/>
    <lineage>
        <taxon>Eukaryota</taxon>
        <taxon>Haptista</taxon>
        <taxon>Haptophyta</taxon>
        <taxon>Prymnesiophyceae</taxon>
        <taxon>Prymnesiales</taxon>
        <taxon>Chrysochromulinaceae</taxon>
        <taxon>Chrysochromulina</taxon>
    </lineage>
</organism>
<dbReference type="EMBL" id="JWZX01001134">
    <property type="protein sequence ID" value="KOO34684.1"/>
    <property type="molecule type" value="Genomic_DNA"/>
</dbReference>
<dbReference type="PROSITE" id="PS00018">
    <property type="entry name" value="EF_HAND_1"/>
    <property type="match status" value="1"/>
</dbReference>
<comment type="caution">
    <text evidence="3">The sequence shown here is derived from an EMBL/GenBank/DDBJ whole genome shotgun (WGS) entry which is preliminary data.</text>
</comment>
<dbReference type="Gene3D" id="1.10.238.10">
    <property type="entry name" value="EF-hand"/>
    <property type="match status" value="1"/>
</dbReference>
<protein>
    <recommendedName>
        <fullName evidence="2">EF-hand domain-containing protein</fullName>
    </recommendedName>
</protein>
<keyword evidence="4" id="KW-1185">Reference proteome</keyword>
<proteinExistence type="predicted"/>
<dbReference type="InterPro" id="IPR018247">
    <property type="entry name" value="EF_Hand_1_Ca_BS"/>
</dbReference>
<accession>A0A0M0K7A2</accession>
<dbReference type="GO" id="GO:0005509">
    <property type="term" value="F:calcium ion binding"/>
    <property type="evidence" value="ECO:0007669"/>
    <property type="project" value="InterPro"/>
</dbReference>